<dbReference type="AlphaFoldDB" id="A7HTI9"/>
<dbReference type="OrthoDB" id="9799347at2"/>
<dbReference type="GO" id="GO:0016209">
    <property type="term" value="F:antioxidant activity"/>
    <property type="evidence" value="ECO:0007669"/>
    <property type="project" value="InterPro"/>
</dbReference>
<dbReference type="InterPro" id="IPR050553">
    <property type="entry name" value="Thioredoxin_ResA/DsbE_sf"/>
</dbReference>
<accession>A7HTI9</accession>
<dbReference type="PANTHER" id="PTHR42852">
    <property type="entry name" value="THIOL:DISULFIDE INTERCHANGE PROTEIN DSBE"/>
    <property type="match status" value="1"/>
</dbReference>
<keyword evidence="7" id="KW-1185">Reference proteome</keyword>
<sequence>MVQMKPKLIAMLAGAALLAAGAVYLIGRGGGNPDDEAALSGSAAALDAAATGEVANFRAGAPLALPEVRFVDGEGRDRTLADFRGKLVLLNLWATWCAPCREEMPALDALQAEMGSERFEVVALSVERNGLELARAFLKEVGAAHLGLYTDTSGKANFTLKAFGLPTTLLLSPEGEEIGRMVGPAHWDSEDAKALIEAALAAY</sequence>
<dbReference type="Proteomes" id="UP000006377">
    <property type="component" value="Chromosome"/>
</dbReference>
<dbReference type="KEGG" id="pla:Plav_1603"/>
<evidence type="ECO:0000313" key="7">
    <source>
        <dbReference type="Proteomes" id="UP000006377"/>
    </source>
</evidence>
<keyword evidence="2" id="KW-0201">Cytochrome c-type biogenesis</keyword>
<dbReference type="GO" id="GO:0017004">
    <property type="term" value="P:cytochrome complex assembly"/>
    <property type="evidence" value="ECO:0007669"/>
    <property type="project" value="UniProtKB-KW"/>
</dbReference>
<dbReference type="HOGENOM" id="CLU_042529_11_0_5"/>
<dbReference type="eggNOG" id="COG0526">
    <property type="taxonomic scope" value="Bacteria"/>
</dbReference>
<evidence type="ECO:0000256" key="3">
    <source>
        <dbReference type="ARBA" id="ARBA00023157"/>
    </source>
</evidence>
<evidence type="ECO:0000259" key="5">
    <source>
        <dbReference type="PROSITE" id="PS51352"/>
    </source>
</evidence>
<dbReference type="PROSITE" id="PS00194">
    <property type="entry name" value="THIOREDOXIN_1"/>
    <property type="match status" value="1"/>
</dbReference>
<dbReference type="InterPro" id="IPR017937">
    <property type="entry name" value="Thioredoxin_CS"/>
</dbReference>
<dbReference type="STRING" id="402881.Plav_1603"/>
<gene>
    <name evidence="6" type="ordered locus">Plav_1603</name>
</gene>
<dbReference type="InterPro" id="IPR000866">
    <property type="entry name" value="AhpC/TSA"/>
</dbReference>
<dbReference type="SUPFAM" id="SSF52833">
    <property type="entry name" value="Thioredoxin-like"/>
    <property type="match status" value="1"/>
</dbReference>
<dbReference type="Gene3D" id="3.40.30.10">
    <property type="entry name" value="Glutaredoxin"/>
    <property type="match status" value="1"/>
</dbReference>
<comment type="subcellular location">
    <subcellularLocation>
        <location evidence="1">Cell envelope</location>
    </subcellularLocation>
</comment>
<evidence type="ECO:0000256" key="1">
    <source>
        <dbReference type="ARBA" id="ARBA00004196"/>
    </source>
</evidence>
<evidence type="ECO:0000313" key="6">
    <source>
        <dbReference type="EMBL" id="ABS63222.1"/>
    </source>
</evidence>
<dbReference type="GO" id="GO:0030313">
    <property type="term" value="C:cell envelope"/>
    <property type="evidence" value="ECO:0007669"/>
    <property type="project" value="UniProtKB-SubCell"/>
</dbReference>
<keyword evidence="3" id="KW-1015">Disulfide bond</keyword>
<dbReference type="InterPro" id="IPR013766">
    <property type="entry name" value="Thioredoxin_domain"/>
</dbReference>
<dbReference type="EMBL" id="CP000774">
    <property type="protein sequence ID" value="ABS63222.1"/>
    <property type="molecule type" value="Genomic_DNA"/>
</dbReference>
<dbReference type="PROSITE" id="PS51352">
    <property type="entry name" value="THIOREDOXIN_2"/>
    <property type="match status" value="1"/>
</dbReference>
<dbReference type="GO" id="GO:0015036">
    <property type="term" value="F:disulfide oxidoreductase activity"/>
    <property type="evidence" value="ECO:0007669"/>
    <property type="project" value="UniProtKB-ARBA"/>
</dbReference>
<dbReference type="CDD" id="cd02966">
    <property type="entry name" value="TlpA_like_family"/>
    <property type="match status" value="1"/>
</dbReference>
<protein>
    <submittedName>
        <fullName evidence="6">Alkyl hydroperoxide reductase/ Thiol specific antioxidant/ Mal allergen</fullName>
    </submittedName>
</protein>
<organism evidence="6 7">
    <name type="scientific">Parvibaculum lavamentivorans (strain DS-1 / DSM 13023 / NCIMB 13966)</name>
    <dbReference type="NCBI Taxonomy" id="402881"/>
    <lineage>
        <taxon>Bacteria</taxon>
        <taxon>Pseudomonadati</taxon>
        <taxon>Pseudomonadota</taxon>
        <taxon>Alphaproteobacteria</taxon>
        <taxon>Hyphomicrobiales</taxon>
        <taxon>Parvibaculaceae</taxon>
        <taxon>Parvibaculum</taxon>
    </lineage>
</organism>
<dbReference type="InterPro" id="IPR036249">
    <property type="entry name" value="Thioredoxin-like_sf"/>
</dbReference>
<evidence type="ECO:0000256" key="2">
    <source>
        <dbReference type="ARBA" id="ARBA00022748"/>
    </source>
</evidence>
<name>A7HTI9_PARL1</name>
<feature type="domain" description="Thioredoxin" evidence="5">
    <location>
        <begin position="57"/>
        <end position="201"/>
    </location>
</feature>
<proteinExistence type="predicted"/>
<evidence type="ECO:0000256" key="4">
    <source>
        <dbReference type="ARBA" id="ARBA00023284"/>
    </source>
</evidence>
<keyword evidence="4" id="KW-0676">Redox-active center</keyword>
<dbReference type="Pfam" id="PF00578">
    <property type="entry name" value="AhpC-TSA"/>
    <property type="match status" value="1"/>
</dbReference>
<dbReference type="PANTHER" id="PTHR42852:SF6">
    <property type="entry name" value="THIOL:DISULFIDE INTERCHANGE PROTEIN DSBE"/>
    <property type="match status" value="1"/>
</dbReference>
<reference evidence="6 7" key="1">
    <citation type="journal article" date="2011" name="Stand. Genomic Sci.">
        <title>Complete genome sequence of Parvibaculum lavamentivorans type strain (DS-1(T)).</title>
        <authorList>
            <person name="Schleheck D."/>
            <person name="Weiss M."/>
            <person name="Pitluck S."/>
            <person name="Bruce D."/>
            <person name="Land M.L."/>
            <person name="Han S."/>
            <person name="Saunders E."/>
            <person name="Tapia R."/>
            <person name="Detter C."/>
            <person name="Brettin T."/>
            <person name="Han J."/>
            <person name="Woyke T."/>
            <person name="Goodwin L."/>
            <person name="Pennacchio L."/>
            <person name="Nolan M."/>
            <person name="Cook A.M."/>
            <person name="Kjelleberg S."/>
            <person name="Thomas T."/>
        </authorList>
    </citation>
    <scope>NUCLEOTIDE SEQUENCE [LARGE SCALE GENOMIC DNA]</scope>
    <source>
        <strain evidence="7">DS-1 / DSM 13023 / NCIMB 13966</strain>
    </source>
</reference>